<feature type="domain" description="HTH araC/xylS-type" evidence="5">
    <location>
        <begin position="245"/>
        <end position="347"/>
    </location>
</feature>
<dbReference type="Pfam" id="PF12833">
    <property type="entry name" value="HTH_18"/>
    <property type="match status" value="1"/>
</dbReference>
<keyword evidence="2" id="KW-0238">DNA-binding</keyword>
<protein>
    <submittedName>
        <fullName evidence="6">AraC family transcriptional regulator</fullName>
    </submittedName>
</protein>
<dbReference type="Pfam" id="PF20240">
    <property type="entry name" value="DUF6597"/>
    <property type="match status" value="1"/>
</dbReference>
<dbReference type="EMBL" id="JANLCM010000001">
    <property type="protein sequence ID" value="MCS5717526.1"/>
    <property type="molecule type" value="Genomic_DNA"/>
</dbReference>
<dbReference type="Proteomes" id="UP001165584">
    <property type="component" value="Unassembled WGS sequence"/>
</dbReference>
<accession>A0ABT2GRU2</accession>
<comment type="caution">
    <text evidence="6">The sequence shown here is derived from an EMBL/GenBank/DDBJ whole genome shotgun (WGS) entry which is preliminary data.</text>
</comment>
<sequence length="363" mass="38087">MGAEVGADGWADAWRDAPVVSRGILFPAESAPKVRLERYRPSADLTAFVRHYWIPRWSLPPGETHEEVLLQYATCNLVVGDDYAALFGLARGVGSRTLAGTGWAFGVMLQPGAARTLLDARGEVHAGGSGDSRDTGDATSGDAGGSGNPADASDSGNPAYAGDTGNPAEAGDSGAATRGGGPRGAPRSVASLSEAPEPLATLVTGGAELVARIRSLRDDDTGMIAAFEHWLRGLRLDAGRGAVINDVVRAVETDPELRTVEELAGRFGLGVRSLQRLTAEFVGMNPKWLLQRQRLQDAAARLRDEPRAGGASTLADLAAELGYADQAHFSRDFAQAVGMAPGEYSRRTQAESGLDVPQLRSEA</sequence>
<evidence type="ECO:0000256" key="3">
    <source>
        <dbReference type="ARBA" id="ARBA00023163"/>
    </source>
</evidence>
<keyword evidence="3" id="KW-0804">Transcription</keyword>
<dbReference type="SUPFAM" id="SSF46689">
    <property type="entry name" value="Homeodomain-like"/>
    <property type="match status" value="1"/>
</dbReference>
<evidence type="ECO:0000256" key="4">
    <source>
        <dbReference type="SAM" id="MobiDB-lite"/>
    </source>
</evidence>
<feature type="region of interest" description="Disordered" evidence="4">
    <location>
        <begin position="123"/>
        <end position="190"/>
    </location>
</feature>
<evidence type="ECO:0000259" key="5">
    <source>
        <dbReference type="PROSITE" id="PS01124"/>
    </source>
</evidence>
<dbReference type="SMART" id="SM00342">
    <property type="entry name" value="HTH_ARAC"/>
    <property type="match status" value="1"/>
</dbReference>
<evidence type="ECO:0000256" key="2">
    <source>
        <dbReference type="ARBA" id="ARBA00023125"/>
    </source>
</evidence>
<dbReference type="PANTHER" id="PTHR46796">
    <property type="entry name" value="HTH-TYPE TRANSCRIPTIONAL ACTIVATOR RHAS-RELATED"/>
    <property type="match status" value="1"/>
</dbReference>
<keyword evidence="7" id="KW-1185">Reference proteome</keyword>
<dbReference type="PANTHER" id="PTHR46796:SF13">
    <property type="entry name" value="HTH-TYPE TRANSCRIPTIONAL ACTIVATOR RHAS"/>
    <property type="match status" value="1"/>
</dbReference>
<proteinExistence type="predicted"/>
<reference evidence="6" key="1">
    <citation type="submission" date="2022-08" db="EMBL/GenBank/DDBJ databases">
        <authorList>
            <person name="Deng Y."/>
            <person name="Han X.-F."/>
            <person name="Zhang Y.-Q."/>
        </authorList>
    </citation>
    <scope>NUCLEOTIDE SEQUENCE</scope>
    <source>
        <strain evidence="6">CPCC 205763</strain>
    </source>
</reference>
<dbReference type="InterPro" id="IPR050204">
    <property type="entry name" value="AraC_XylS_family_regulators"/>
</dbReference>
<evidence type="ECO:0000256" key="1">
    <source>
        <dbReference type="ARBA" id="ARBA00023015"/>
    </source>
</evidence>
<gene>
    <name evidence="6" type="ORF">N1027_05180</name>
</gene>
<evidence type="ECO:0000313" key="6">
    <source>
        <dbReference type="EMBL" id="MCS5717526.1"/>
    </source>
</evidence>
<keyword evidence="1" id="KW-0805">Transcription regulation</keyword>
<feature type="region of interest" description="Disordered" evidence="4">
    <location>
        <begin position="344"/>
        <end position="363"/>
    </location>
</feature>
<dbReference type="InterPro" id="IPR018060">
    <property type="entry name" value="HTH_AraC"/>
</dbReference>
<dbReference type="InterPro" id="IPR046532">
    <property type="entry name" value="DUF6597"/>
</dbReference>
<organism evidence="6 7">
    <name type="scientific">Herbiconiux aconitum</name>
    <dbReference type="NCBI Taxonomy" id="2970913"/>
    <lineage>
        <taxon>Bacteria</taxon>
        <taxon>Bacillati</taxon>
        <taxon>Actinomycetota</taxon>
        <taxon>Actinomycetes</taxon>
        <taxon>Micrococcales</taxon>
        <taxon>Microbacteriaceae</taxon>
        <taxon>Herbiconiux</taxon>
    </lineage>
</organism>
<dbReference type="RefSeq" id="WP_259505871.1">
    <property type="nucleotide sequence ID" value="NZ_JANLCM010000001.1"/>
</dbReference>
<dbReference type="PROSITE" id="PS01124">
    <property type="entry name" value="HTH_ARAC_FAMILY_2"/>
    <property type="match status" value="1"/>
</dbReference>
<name>A0ABT2GRU2_9MICO</name>
<dbReference type="Gene3D" id="1.10.10.60">
    <property type="entry name" value="Homeodomain-like"/>
    <property type="match status" value="1"/>
</dbReference>
<evidence type="ECO:0000313" key="7">
    <source>
        <dbReference type="Proteomes" id="UP001165584"/>
    </source>
</evidence>
<dbReference type="InterPro" id="IPR009057">
    <property type="entry name" value="Homeodomain-like_sf"/>
</dbReference>